<proteinExistence type="predicted"/>
<feature type="compositionally biased region" description="Pro residues" evidence="7">
    <location>
        <begin position="1"/>
        <end position="11"/>
    </location>
</feature>
<dbReference type="GO" id="GO:0003729">
    <property type="term" value="F:mRNA binding"/>
    <property type="evidence" value="ECO:0007669"/>
    <property type="project" value="UniProtKB-ARBA"/>
</dbReference>
<dbReference type="GO" id="GO:0008270">
    <property type="term" value="F:zinc ion binding"/>
    <property type="evidence" value="ECO:0007669"/>
    <property type="project" value="UniProtKB-KW"/>
</dbReference>
<evidence type="ECO:0000256" key="3">
    <source>
        <dbReference type="ARBA" id="ARBA00022771"/>
    </source>
</evidence>
<feature type="zinc finger region" description="C3H1-type" evidence="6">
    <location>
        <begin position="351"/>
        <end position="379"/>
    </location>
</feature>
<dbReference type="AlphaFoldDB" id="A0A3L6FM34"/>
<keyword evidence="1 6" id="KW-0479">Metal-binding</keyword>
<organism evidence="9 10">
    <name type="scientific">Zea mays</name>
    <name type="common">Maize</name>
    <dbReference type="NCBI Taxonomy" id="4577"/>
    <lineage>
        <taxon>Eukaryota</taxon>
        <taxon>Viridiplantae</taxon>
        <taxon>Streptophyta</taxon>
        <taxon>Embryophyta</taxon>
        <taxon>Tracheophyta</taxon>
        <taxon>Spermatophyta</taxon>
        <taxon>Magnoliopsida</taxon>
        <taxon>Liliopsida</taxon>
        <taxon>Poales</taxon>
        <taxon>Poaceae</taxon>
        <taxon>PACMAD clade</taxon>
        <taxon>Panicoideae</taxon>
        <taxon>Andropogonodae</taxon>
        <taxon>Andropogoneae</taxon>
        <taxon>Tripsacinae</taxon>
        <taxon>Zea</taxon>
    </lineage>
</organism>
<dbReference type="SMART" id="SM00356">
    <property type="entry name" value="ZnF_C3H1"/>
    <property type="match status" value="5"/>
</dbReference>
<evidence type="ECO:0000259" key="8">
    <source>
        <dbReference type="PROSITE" id="PS50103"/>
    </source>
</evidence>
<reference evidence="9 10" key="1">
    <citation type="journal article" date="2018" name="Nat. Genet.">
        <title>Extensive intraspecific gene order and gene structural variations between Mo17 and other maize genomes.</title>
        <authorList>
            <person name="Sun S."/>
            <person name="Zhou Y."/>
            <person name="Chen J."/>
            <person name="Shi J."/>
            <person name="Zhao H."/>
            <person name="Zhao H."/>
            <person name="Song W."/>
            <person name="Zhang M."/>
            <person name="Cui Y."/>
            <person name="Dong X."/>
            <person name="Liu H."/>
            <person name="Ma X."/>
            <person name="Jiao Y."/>
            <person name="Wang B."/>
            <person name="Wei X."/>
            <person name="Stein J.C."/>
            <person name="Glaubitz J.C."/>
            <person name="Lu F."/>
            <person name="Yu G."/>
            <person name="Liang C."/>
            <person name="Fengler K."/>
            <person name="Li B."/>
            <person name="Rafalski A."/>
            <person name="Schnable P.S."/>
            <person name="Ware D.H."/>
            <person name="Buckler E.S."/>
            <person name="Lai J."/>
        </authorList>
    </citation>
    <scope>NUCLEOTIDE SEQUENCE [LARGE SCALE GENOMIC DNA]</scope>
    <source>
        <strain evidence="10">cv. Missouri 17</strain>
        <tissue evidence="9">Seedling</tissue>
    </source>
</reference>
<evidence type="ECO:0000313" key="9">
    <source>
        <dbReference type="EMBL" id="PWZ33371.1"/>
    </source>
</evidence>
<evidence type="ECO:0000256" key="2">
    <source>
        <dbReference type="ARBA" id="ARBA00022737"/>
    </source>
</evidence>
<feature type="domain" description="C3H1-type" evidence="8">
    <location>
        <begin position="272"/>
        <end position="300"/>
    </location>
</feature>
<feature type="region of interest" description="Disordered" evidence="7">
    <location>
        <begin position="1"/>
        <end position="47"/>
    </location>
</feature>
<name>A0A3L6FM34_MAIZE</name>
<dbReference type="Gene3D" id="2.30.30.1190">
    <property type="match status" value="2"/>
</dbReference>
<dbReference type="PROSITE" id="PS50103">
    <property type="entry name" value="ZF_C3H1"/>
    <property type="match status" value="5"/>
</dbReference>
<gene>
    <name evidence="9" type="primary">Os01g0917400_0</name>
    <name evidence="9" type="ORF">Zm00014a_025225</name>
</gene>
<accession>A0A3L6FM34</accession>
<feature type="domain" description="C3H1-type" evidence="8">
    <location>
        <begin position="118"/>
        <end position="146"/>
    </location>
</feature>
<dbReference type="FunFam" id="4.10.1000.10:FF:000028">
    <property type="entry name" value="Zinc finger nuclease 2"/>
    <property type="match status" value="1"/>
</dbReference>
<protein>
    <submittedName>
        <fullName evidence="9">Zinc finger CCCH domain-containing protein 12</fullName>
    </submittedName>
</protein>
<evidence type="ECO:0000256" key="7">
    <source>
        <dbReference type="SAM" id="MobiDB-lite"/>
    </source>
</evidence>
<dbReference type="Pfam" id="PF00642">
    <property type="entry name" value="zf-CCCH"/>
    <property type="match status" value="5"/>
</dbReference>
<keyword evidence="4 6" id="KW-0862">Zinc</keyword>
<evidence type="ECO:0000256" key="6">
    <source>
        <dbReference type="PROSITE-ProRule" id="PRU00723"/>
    </source>
</evidence>
<dbReference type="InterPro" id="IPR050974">
    <property type="entry name" value="Plant_ZF_CCCH"/>
</dbReference>
<keyword evidence="5" id="KW-0238">DNA-binding</keyword>
<dbReference type="SUPFAM" id="SSF90229">
    <property type="entry name" value="CCCH zinc finger"/>
    <property type="match status" value="5"/>
</dbReference>
<dbReference type="PANTHER" id="PTHR12506">
    <property type="entry name" value="PROTEIN PHOSPHATASE RELATED"/>
    <property type="match status" value="1"/>
</dbReference>
<dbReference type="Pfam" id="PF25268">
    <property type="entry name" value="DUF7866"/>
    <property type="match status" value="1"/>
</dbReference>
<feature type="domain" description="C3H1-type" evidence="8">
    <location>
        <begin position="351"/>
        <end position="379"/>
    </location>
</feature>
<dbReference type="InterPro" id="IPR000571">
    <property type="entry name" value="Znf_CCCH"/>
</dbReference>
<dbReference type="InterPro" id="IPR057188">
    <property type="entry name" value="DUF7866"/>
</dbReference>
<feature type="domain" description="C3H1-type" evidence="8">
    <location>
        <begin position="164"/>
        <end position="192"/>
    </location>
</feature>
<sequence length="518" mass="56674">MDDAGRPPPHAPVAVTASASASATAAPAPPQPSATAAVDRSSPDPDALYEEGMWQQMAMDSGATMQPGSYPERPGEPDCTYYLRTGLCRFGMSCRFNHPPDRNLAIASARMKGEYPERAGQPECQYYLKTGTCKFGPTCKFHHPREKAGIAGRVQLNTSGYPLRPNEKECAYYLKTGHCKYANTCKFHHPELFNVVPSSRGSPIYTSVHSSASAGPQSYTGTMPSWAFPRASFIPSPRWQSPSNYAPMIVPQGLVQMQSWNSYTRENVFPERPDEPECQYYMKTGDCKFGAVCKFHHPRVRSLPPPDCVLSPMGLPLRPRAVQQISLWLAGIVVDTWTLIRAMSKVTNLLGQGEELCKFYSRYGICKFGANCKFDHPTVVAPMVYAYEEQLNSLEGLKPALVQLRLYHRVDLFWNLYSAGVEAFVSEAQAPGAARRGMVPVAPAEAELGTMVALALNGTRRRLGGSFQLCAPCTCCGGASGACILAPCCYSINCNIPNRPFGYCSFTPKSCQCVGCNL</sequence>
<feature type="zinc finger region" description="C3H1-type" evidence="6">
    <location>
        <begin position="272"/>
        <end position="300"/>
    </location>
</feature>
<dbReference type="InterPro" id="IPR036855">
    <property type="entry name" value="Znf_CCCH_sf"/>
</dbReference>
<evidence type="ECO:0000256" key="4">
    <source>
        <dbReference type="ARBA" id="ARBA00022833"/>
    </source>
</evidence>
<evidence type="ECO:0000256" key="1">
    <source>
        <dbReference type="ARBA" id="ARBA00022723"/>
    </source>
</evidence>
<dbReference type="Gene3D" id="4.10.1000.10">
    <property type="entry name" value="Zinc finger, CCCH-type"/>
    <property type="match status" value="2"/>
</dbReference>
<dbReference type="EMBL" id="NCVQ01000004">
    <property type="protein sequence ID" value="PWZ33371.1"/>
    <property type="molecule type" value="Genomic_DNA"/>
</dbReference>
<feature type="zinc finger region" description="C3H1-type" evidence="6">
    <location>
        <begin position="73"/>
        <end position="101"/>
    </location>
</feature>
<feature type="domain" description="C3H1-type" evidence="8">
    <location>
        <begin position="73"/>
        <end position="101"/>
    </location>
</feature>
<evidence type="ECO:0000313" key="10">
    <source>
        <dbReference type="Proteomes" id="UP000251960"/>
    </source>
</evidence>
<feature type="zinc finger region" description="C3H1-type" evidence="6">
    <location>
        <begin position="164"/>
        <end position="192"/>
    </location>
</feature>
<dbReference type="PANTHER" id="PTHR12506:SF46">
    <property type="entry name" value="ZINC FINGER CCCH DOMAIN-CONTAINING PROTEIN 12"/>
    <property type="match status" value="1"/>
</dbReference>
<evidence type="ECO:0000256" key="5">
    <source>
        <dbReference type="ARBA" id="ARBA00023125"/>
    </source>
</evidence>
<keyword evidence="3 6" id="KW-0863">Zinc-finger</keyword>
<keyword evidence="2" id="KW-0677">Repeat</keyword>
<dbReference type="Proteomes" id="UP000251960">
    <property type="component" value="Chromosome 3"/>
</dbReference>
<dbReference type="GO" id="GO:0003677">
    <property type="term" value="F:DNA binding"/>
    <property type="evidence" value="ECO:0007669"/>
    <property type="project" value="UniProtKB-KW"/>
</dbReference>
<dbReference type="ExpressionAtlas" id="A0A3L6FM34">
    <property type="expression patterns" value="baseline and differential"/>
</dbReference>
<feature type="compositionally biased region" description="Low complexity" evidence="7">
    <location>
        <begin position="12"/>
        <end position="26"/>
    </location>
</feature>
<comment type="caution">
    <text evidence="9">The sequence shown here is derived from an EMBL/GenBank/DDBJ whole genome shotgun (WGS) entry which is preliminary data.</text>
</comment>
<feature type="zinc finger region" description="C3H1-type" evidence="6">
    <location>
        <begin position="118"/>
        <end position="146"/>
    </location>
</feature>